<proteinExistence type="predicted"/>
<name>A0ACC2GCI7_DALPE</name>
<accession>A0ACC2GCI7</accession>
<reference evidence="1" key="1">
    <citation type="submission" date="2021-05" db="EMBL/GenBank/DDBJ databases">
        <authorList>
            <person name="Pan Q."/>
            <person name="Jouanno E."/>
            <person name="Zahm M."/>
            <person name="Klopp C."/>
            <person name="Cabau C."/>
            <person name="Louis A."/>
            <person name="Berthelot C."/>
            <person name="Parey E."/>
            <person name="Roest Crollius H."/>
            <person name="Montfort J."/>
            <person name="Robinson-Rechavi M."/>
            <person name="Bouchez O."/>
            <person name="Lampietro C."/>
            <person name="Lopez Roques C."/>
            <person name="Donnadieu C."/>
            <person name="Postlethwait J."/>
            <person name="Bobe J."/>
            <person name="Dillon D."/>
            <person name="Chandos A."/>
            <person name="von Hippel F."/>
            <person name="Guiguen Y."/>
        </authorList>
    </citation>
    <scope>NUCLEOTIDE SEQUENCE</scope>
    <source>
        <strain evidence="1">YG-Jan2019</strain>
    </source>
</reference>
<evidence type="ECO:0000313" key="2">
    <source>
        <dbReference type="Proteomes" id="UP001157502"/>
    </source>
</evidence>
<dbReference type="Proteomes" id="UP001157502">
    <property type="component" value="Chromosome 15"/>
</dbReference>
<evidence type="ECO:0000313" key="1">
    <source>
        <dbReference type="EMBL" id="KAJ8001208.1"/>
    </source>
</evidence>
<comment type="caution">
    <text evidence="1">The sequence shown here is derived from an EMBL/GenBank/DDBJ whole genome shotgun (WGS) entry which is preliminary data.</text>
</comment>
<sequence>MEPVPTLAPPPHPHFTPPTPSSTSPDLNHSCPPSPSTLLDESREVTARLYSSLQLSRNLQVKGQPLSDHSHRQVSFQFTSPLLKGTGGSDESRTSLKLHNPYLRGGPGQEGEKAEAVVNMGVDLQNSVENSNRQTNGSKHIQDMENIRAHLQTMFRSTATLETGGNSRIPESADNHSFNSDSTSQLLGEMVGGIEELFSSSHQHVHDVYSPETTVIRESLNRERIRRKQYEGQVLVLQRKAVELQHKLSFAVSADRKKDIMIEQLDKTLAKVVEGWTKHDHVQSDGMRRLQEEKQIAEGKHILLQESLHQVETSLSLASEALEQEQKNTQHQQKTIRQLELRLEELDGSLSDVRCEVERVSMERSELCVERDRLHLQTQEAQSAFTRFQEQTANGKRLLEDKTVQLTNELQEQRECNQREKQHLVEVRQQLKEMTDTLLRLKEEREEAQREMDTERTDRVLERTRLEAQCSQLEVELKQATEGLLALQQEQVAMKEHHRKQLLDLNARHETELSSQLQQHQQSIHTLTQNFHTRLADLQQQSVFLEESKTKLEGQREELVSRLQSLLHSHWTEAIRLLSTQTEGPSLPLLWDEVGMNRYLALEPSSSTNISAQCRAAVHTHNIQRNHDGEDIQASIQQPYKGRCGLSGKGQVRVMTEETGIVEDTGPEMEERGDCGVLLNHSLSFNPLEPQQDSINVKGQEDLCYSGDDLMGWMEEQKEDVPYRDGSGGRQQWAGRGTSLTSDPIPSHDPYLQPGSGGRQQWAGRGTSLTSDPIPSHDPYLQPGSGGRQQWAGRGTSLTSDPIPSHDPYLQPGSGGRQQWAGRGTSLTSDPIPSHDPYLHPGRRSELHYYVSMLLDRSPGKPVESPTRENTGLQLSSDNVKSQQQSPVDTTLSAENQVGPITRTPPNTGPVSDQPRPLIEHLTSRPEGTALSLQLISTLAQRSFGESEEKLSHIKKQDLLPRNSVVSRVTAQGSGVKALESPIVFLLYVNIPPPVKEERSSQWNEVISTSALTRG</sequence>
<dbReference type="EMBL" id="CM055742">
    <property type="protein sequence ID" value="KAJ8001208.1"/>
    <property type="molecule type" value="Genomic_DNA"/>
</dbReference>
<organism evidence="1 2">
    <name type="scientific">Dallia pectoralis</name>
    <name type="common">Alaska blackfish</name>
    <dbReference type="NCBI Taxonomy" id="75939"/>
    <lineage>
        <taxon>Eukaryota</taxon>
        <taxon>Metazoa</taxon>
        <taxon>Chordata</taxon>
        <taxon>Craniata</taxon>
        <taxon>Vertebrata</taxon>
        <taxon>Euteleostomi</taxon>
        <taxon>Actinopterygii</taxon>
        <taxon>Neopterygii</taxon>
        <taxon>Teleostei</taxon>
        <taxon>Protacanthopterygii</taxon>
        <taxon>Esociformes</taxon>
        <taxon>Umbridae</taxon>
        <taxon>Dallia</taxon>
    </lineage>
</organism>
<gene>
    <name evidence="1" type="ORF">DPEC_G00191950</name>
</gene>
<keyword evidence="2" id="KW-1185">Reference proteome</keyword>
<protein>
    <submittedName>
        <fullName evidence="1">Uncharacterized protein</fullName>
    </submittedName>
</protein>